<dbReference type="InterPro" id="IPR029063">
    <property type="entry name" value="SAM-dependent_MTases_sf"/>
</dbReference>
<reference evidence="4" key="2">
    <citation type="submission" date="2023-07" db="EMBL/GenBank/DDBJ databases">
        <title>Myceligenerans salitolerans sp. nov., a halotolerant actinomycete isolated from a salt lake in Xinjiang, China.</title>
        <authorList>
            <person name="Guan T."/>
        </authorList>
    </citation>
    <scope>NUCLEOTIDE SEQUENCE [LARGE SCALE GENOMIC DNA]</scope>
    <source>
        <strain evidence="4">XHU 5031</strain>
    </source>
</reference>
<dbReference type="PROSITE" id="PS51142">
    <property type="entry name" value="NAS"/>
    <property type="match status" value="1"/>
</dbReference>
<evidence type="ECO:0000256" key="1">
    <source>
        <dbReference type="ARBA" id="ARBA00022679"/>
    </source>
</evidence>
<evidence type="ECO:0000313" key="3">
    <source>
        <dbReference type="EMBL" id="MBO0608493.1"/>
    </source>
</evidence>
<keyword evidence="4" id="KW-1185">Reference proteome</keyword>
<reference evidence="3 4" key="1">
    <citation type="submission" date="2021-03" db="EMBL/GenBank/DDBJ databases">
        <authorList>
            <person name="Xin L."/>
        </authorList>
    </citation>
    <scope>NUCLEOTIDE SEQUENCE [LARGE SCALE GENOMIC DNA]</scope>
    <source>
        <strain evidence="3 4">XHU 5031</strain>
    </source>
</reference>
<protein>
    <recommendedName>
        <fullName evidence="5">Nicotianamine synthase</fullName>
    </recommendedName>
</protein>
<proteinExistence type="predicted"/>
<dbReference type="Proteomes" id="UP000664617">
    <property type="component" value="Unassembled WGS sequence"/>
</dbReference>
<dbReference type="EMBL" id="JAFMPK010000027">
    <property type="protein sequence ID" value="MBO0608493.1"/>
    <property type="molecule type" value="Genomic_DNA"/>
</dbReference>
<dbReference type="PANTHER" id="PTHR32266:SF12">
    <property type="entry name" value="NICOTIANAMINE SYNTHASE 3"/>
    <property type="match status" value="1"/>
</dbReference>
<dbReference type="SUPFAM" id="SSF53335">
    <property type="entry name" value="S-adenosyl-L-methionine-dependent methyltransferases"/>
    <property type="match status" value="1"/>
</dbReference>
<keyword evidence="1" id="KW-0808">Transferase</keyword>
<gene>
    <name evidence="3" type="ORF">J0911_05555</name>
</gene>
<dbReference type="Gene3D" id="3.40.50.150">
    <property type="entry name" value="Vaccinia Virus protein VP39"/>
    <property type="match status" value="1"/>
</dbReference>
<comment type="caution">
    <text evidence="3">The sequence shown here is derived from an EMBL/GenBank/DDBJ whole genome shotgun (WGS) entry which is preliminary data.</text>
</comment>
<dbReference type="InterPro" id="IPR004298">
    <property type="entry name" value="Nicotian_synth"/>
</dbReference>
<name>A0ABS3I677_9MICO</name>
<evidence type="ECO:0008006" key="5">
    <source>
        <dbReference type="Google" id="ProtNLM"/>
    </source>
</evidence>
<evidence type="ECO:0000256" key="2">
    <source>
        <dbReference type="ARBA" id="ARBA00022691"/>
    </source>
</evidence>
<dbReference type="RefSeq" id="WP_207274475.1">
    <property type="nucleotide sequence ID" value="NZ_JAFMPK010000027.1"/>
</dbReference>
<accession>A0ABS3I677</accession>
<keyword evidence="2" id="KW-0949">S-adenosyl-L-methionine</keyword>
<evidence type="ECO:0000313" key="4">
    <source>
        <dbReference type="Proteomes" id="UP000664617"/>
    </source>
</evidence>
<organism evidence="3 4">
    <name type="scientific">Myceligenerans salitolerans</name>
    <dbReference type="NCBI Taxonomy" id="1230528"/>
    <lineage>
        <taxon>Bacteria</taxon>
        <taxon>Bacillati</taxon>
        <taxon>Actinomycetota</taxon>
        <taxon>Actinomycetes</taxon>
        <taxon>Micrococcales</taxon>
        <taxon>Promicromonosporaceae</taxon>
        <taxon>Myceligenerans</taxon>
    </lineage>
</organism>
<dbReference type="CDD" id="cd02440">
    <property type="entry name" value="AdoMet_MTases"/>
    <property type="match status" value="1"/>
</dbReference>
<dbReference type="Pfam" id="PF03059">
    <property type="entry name" value="NAS"/>
    <property type="match status" value="1"/>
</dbReference>
<dbReference type="PANTHER" id="PTHR32266">
    <property type="entry name" value="NICOTIANAMINE SYNTHASE 3"/>
    <property type="match status" value="1"/>
</dbReference>
<sequence>MPSWDDSRDLLYRPLSDPADAVVARLVRLADELAALDSLVPGPVVNRLFSAVVRTVTTTLGPVAHQVRAHPEVCARVDRLRDLSARGECALETHWSGRVASAADPAAELGHFPYRDNYRDLVAMELRLLRRHLAHRAPRSVVVLGCGPLPLTATGYAHGLGVRAVGVERDPAAVVAARRFLEATGEPLTTVVHDDAATFPLAGHDVVVLAALVGATPAAKSAMLRSLAERMRPGALLLARSARGLRALLYPEIDPGTMTGFDVLAVKHPAGDVINSMIVARRV</sequence>